<proteinExistence type="predicted"/>
<reference evidence="2" key="1">
    <citation type="journal article" date="2017" name="Nat. Ecol. Evol.">
        <title>Genome expansion and lineage-specific genetic innovations in the forest pathogenic fungi Armillaria.</title>
        <authorList>
            <person name="Sipos G."/>
            <person name="Prasanna A.N."/>
            <person name="Walter M.C."/>
            <person name="O'Connor E."/>
            <person name="Balint B."/>
            <person name="Krizsan K."/>
            <person name="Kiss B."/>
            <person name="Hess J."/>
            <person name="Varga T."/>
            <person name="Slot J."/>
            <person name="Riley R."/>
            <person name="Boka B."/>
            <person name="Rigling D."/>
            <person name="Barry K."/>
            <person name="Lee J."/>
            <person name="Mihaltcheva S."/>
            <person name="LaButti K."/>
            <person name="Lipzen A."/>
            <person name="Waldron R."/>
            <person name="Moloney N.M."/>
            <person name="Sperisen C."/>
            <person name="Kredics L."/>
            <person name="Vagvoelgyi C."/>
            <person name="Patrignani A."/>
            <person name="Fitzpatrick D."/>
            <person name="Nagy I."/>
            <person name="Doyle S."/>
            <person name="Anderson J.B."/>
            <person name="Grigoriev I.V."/>
            <person name="Gueldener U."/>
            <person name="Muensterkoetter M."/>
            <person name="Nagy L.G."/>
        </authorList>
    </citation>
    <scope>NUCLEOTIDE SEQUENCE [LARGE SCALE GENOMIC DNA]</scope>
    <source>
        <strain evidence="2">C18/9</strain>
    </source>
</reference>
<keyword evidence="2" id="KW-1185">Reference proteome</keyword>
<dbReference type="Proteomes" id="UP000219338">
    <property type="component" value="Unassembled WGS sequence"/>
</dbReference>
<dbReference type="OMA" id="INCIPSW"/>
<gene>
    <name evidence="1" type="ORF">ARMOST_00243</name>
</gene>
<evidence type="ECO:0008006" key="3">
    <source>
        <dbReference type="Google" id="ProtNLM"/>
    </source>
</evidence>
<sequence>MYLQELIDKIIDYLHDLPSALKACSLVSHQFYPRTRVHLFRNVNLESVRVFDIARDSPHLLQCIKRIQFRCLHFFLPKHHTANVDLLHSLSFPVTLSIRDDSTLFGYSKEGCNWRHILPAFVSSAPYLAITSLELISPQWHAFLESHYIVLSLPNVTDLYLSDLEEKMRVHVSWGRVLAFWEGLRTYRSMYLDHLDEFRVTNTSPGELCAVVQTANLASNGLKVLEINCIPSWDSTGLSPNISPLHLNPAIGLRLGGKLNNNMQPFINWWINRFRTAETESTVLERLTIKLAGGGSPVVPGQLEPLKRAFEELSDLLSKLVRNVDLAFQVKNYPAHPGLCVDCLRGAIVDVCDPLKEKENLRVFDMEHTYDVPVFPFPASSRRIF</sequence>
<dbReference type="EMBL" id="FUEG01000001">
    <property type="protein sequence ID" value="SJK96994.1"/>
    <property type="molecule type" value="Genomic_DNA"/>
</dbReference>
<name>A0A284QKK6_ARMOS</name>
<accession>A0A284QKK6</accession>
<dbReference type="OrthoDB" id="2788229at2759"/>
<organism evidence="1 2">
    <name type="scientific">Armillaria ostoyae</name>
    <name type="common">Armillaria root rot fungus</name>
    <dbReference type="NCBI Taxonomy" id="47428"/>
    <lineage>
        <taxon>Eukaryota</taxon>
        <taxon>Fungi</taxon>
        <taxon>Dikarya</taxon>
        <taxon>Basidiomycota</taxon>
        <taxon>Agaricomycotina</taxon>
        <taxon>Agaricomycetes</taxon>
        <taxon>Agaricomycetidae</taxon>
        <taxon>Agaricales</taxon>
        <taxon>Marasmiineae</taxon>
        <taxon>Physalacriaceae</taxon>
        <taxon>Armillaria</taxon>
    </lineage>
</organism>
<evidence type="ECO:0000313" key="1">
    <source>
        <dbReference type="EMBL" id="SJK96994.1"/>
    </source>
</evidence>
<protein>
    <recommendedName>
        <fullName evidence="3">F-box domain-containing protein</fullName>
    </recommendedName>
</protein>
<dbReference type="AlphaFoldDB" id="A0A284QKK6"/>
<evidence type="ECO:0000313" key="2">
    <source>
        <dbReference type="Proteomes" id="UP000219338"/>
    </source>
</evidence>